<evidence type="ECO:0000313" key="3">
    <source>
        <dbReference type="EMBL" id="MDX6851433.1"/>
    </source>
</evidence>
<accession>A0ABU4S697</accession>
<organism evidence="3 4">
    <name type="scientific">Gilvimarinus gilvus</name>
    <dbReference type="NCBI Taxonomy" id="3058038"/>
    <lineage>
        <taxon>Bacteria</taxon>
        <taxon>Pseudomonadati</taxon>
        <taxon>Pseudomonadota</taxon>
        <taxon>Gammaproteobacteria</taxon>
        <taxon>Cellvibrionales</taxon>
        <taxon>Cellvibrionaceae</taxon>
        <taxon>Gilvimarinus</taxon>
    </lineage>
</organism>
<dbReference type="Gene3D" id="3.20.20.70">
    <property type="entry name" value="Aldolase class I"/>
    <property type="match status" value="1"/>
</dbReference>
<dbReference type="SUPFAM" id="SSF51366">
    <property type="entry name" value="Ribulose-phoshate binding barrel"/>
    <property type="match status" value="1"/>
</dbReference>
<dbReference type="GO" id="GO:0004750">
    <property type="term" value="F:D-ribulose-phosphate 3-epimerase activity"/>
    <property type="evidence" value="ECO:0007669"/>
    <property type="project" value="UniProtKB-EC"/>
</dbReference>
<sequence>MSDPLKLSASLWSADLSALAHSIERVNEYCDSYHFDIMDGHYVKSLLFGVDTVASLRDKTDRPFEVHLMVRNPKDFVNDFVGAGANLIQFQFDGVDNPASHIEQIKSLDANAGICVLEETPIEKVFDLLPLVDNLLVMGTKIGVKGVSIIPETYEKIRLARKYIDENDLNVSIQADGGIRRNTVPELFRAGVNSVTAGSLLFRNDPKEIKQWVNSLSGELRNEN</sequence>
<evidence type="ECO:0000256" key="1">
    <source>
        <dbReference type="ARBA" id="ARBA00022723"/>
    </source>
</evidence>
<proteinExistence type="predicted"/>
<dbReference type="CDD" id="cd00429">
    <property type="entry name" value="RPE"/>
    <property type="match status" value="1"/>
</dbReference>
<dbReference type="RefSeq" id="WP_302723364.1">
    <property type="nucleotide sequence ID" value="NZ_JAULRU010000611.1"/>
</dbReference>
<dbReference type="InterPro" id="IPR013785">
    <property type="entry name" value="Aldolase_TIM"/>
</dbReference>
<dbReference type="Pfam" id="PF00834">
    <property type="entry name" value="Ribul_P_3_epim"/>
    <property type="match status" value="1"/>
</dbReference>
<dbReference type="EMBL" id="JAXAFO010000059">
    <property type="protein sequence ID" value="MDX6851433.1"/>
    <property type="molecule type" value="Genomic_DNA"/>
</dbReference>
<gene>
    <name evidence="3" type="ORF">SCD92_18835</name>
</gene>
<evidence type="ECO:0000256" key="2">
    <source>
        <dbReference type="ARBA" id="ARBA00023235"/>
    </source>
</evidence>
<dbReference type="Proteomes" id="UP001273505">
    <property type="component" value="Unassembled WGS sequence"/>
</dbReference>
<dbReference type="EC" id="5.1.3.1" evidence="3"/>
<reference evidence="3 4" key="1">
    <citation type="submission" date="2023-11" db="EMBL/GenBank/DDBJ databases">
        <title>Gilvimarinus fulvus sp. nov., isolated from the surface of Kelp.</title>
        <authorList>
            <person name="Sun Y.Y."/>
            <person name="Gong Y."/>
            <person name="Du Z.J."/>
        </authorList>
    </citation>
    <scope>NUCLEOTIDE SEQUENCE [LARGE SCALE GENOMIC DNA]</scope>
    <source>
        <strain evidence="3 4">SDUM040013</strain>
    </source>
</reference>
<keyword evidence="4" id="KW-1185">Reference proteome</keyword>
<dbReference type="InterPro" id="IPR011060">
    <property type="entry name" value="RibuloseP-bd_barrel"/>
</dbReference>
<name>A0ABU4S697_9GAMM</name>
<evidence type="ECO:0000313" key="4">
    <source>
        <dbReference type="Proteomes" id="UP001273505"/>
    </source>
</evidence>
<keyword evidence="2 3" id="KW-0413">Isomerase</keyword>
<keyword evidence="1" id="KW-0479">Metal-binding</keyword>
<dbReference type="InterPro" id="IPR000056">
    <property type="entry name" value="Ribul_P_3_epim-like"/>
</dbReference>
<dbReference type="PANTHER" id="PTHR11749">
    <property type="entry name" value="RIBULOSE-5-PHOSPHATE-3-EPIMERASE"/>
    <property type="match status" value="1"/>
</dbReference>
<comment type="caution">
    <text evidence="3">The sequence shown here is derived from an EMBL/GenBank/DDBJ whole genome shotgun (WGS) entry which is preliminary data.</text>
</comment>
<protein>
    <submittedName>
        <fullName evidence="3">Ribulose-phosphate 3-epimerase</fullName>
        <ecNumber evidence="3">5.1.3.1</ecNumber>
    </submittedName>
</protein>